<evidence type="ECO:0000313" key="3">
    <source>
        <dbReference type="Proteomes" id="UP000655420"/>
    </source>
</evidence>
<proteinExistence type="predicted"/>
<evidence type="ECO:0000256" key="1">
    <source>
        <dbReference type="SAM" id="SignalP"/>
    </source>
</evidence>
<keyword evidence="1" id="KW-0732">Signal</keyword>
<dbReference type="EMBL" id="JAEHHL010000001">
    <property type="protein sequence ID" value="MBK0398473.1"/>
    <property type="molecule type" value="Genomic_DNA"/>
</dbReference>
<name>A0A8J7SBZ6_9RHOB</name>
<dbReference type="RefSeq" id="WP_200607588.1">
    <property type="nucleotide sequence ID" value="NZ_JAEHHL010000001.1"/>
</dbReference>
<accession>A0A8J7SBZ6</accession>
<protein>
    <submittedName>
        <fullName evidence="2">Uncharacterized protein</fullName>
    </submittedName>
</protein>
<gene>
    <name evidence="2" type="ORF">H0I76_04675</name>
</gene>
<dbReference type="AlphaFoldDB" id="A0A8J7SBZ6"/>
<comment type="caution">
    <text evidence="2">The sequence shown here is derived from an EMBL/GenBank/DDBJ whole genome shotgun (WGS) entry which is preliminary data.</text>
</comment>
<dbReference type="Proteomes" id="UP000655420">
    <property type="component" value="Unassembled WGS sequence"/>
</dbReference>
<keyword evidence="3" id="KW-1185">Reference proteome</keyword>
<feature type="chain" id="PRO_5035289060" evidence="1">
    <location>
        <begin position="25"/>
        <end position="127"/>
    </location>
</feature>
<sequence>MSKKMTLVIGAFLAGVVGAGFAHADDAAVNAALDACRNSDDYSSQSQRSMCEMHVLAMQSSVDAAQNHTERTLHLDFDDTNDSAEVAAAKKALDDAVDNCGDQGLKGGEMEACRLEAFHAYHEAMGN</sequence>
<organism evidence="2 3">
    <name type="scientific">Thermohalobaculum xanthum</name>
    <dbReference type="NCBI Taxonomy" id="2753746"/>
    <lineage>
        <taxon>Bacteria</taxon>
        <taxon>Pseudomonadati</taxon>
        <taxon>Pseudomonadota</taxon>
        <taxon>Alphaproteobacteria</taxon>
        <taxon>Rhodobacterales</taxon>
        <taxon>Paracoccaceae</taxon>
        <taxon>Thermohalobaculum</taxon>
    </lineage>
</organism>
<evidence type="ECO:0000313" key="2">
    <source>
        <dbReference type="EMBL" id="MBK0398473.1"/>
    </source>
</evidence>
<feature type="signal peptide" evidence="1">
    <location>
        <begin position="1"/>
        <end position="24"/>
    </location>
</feature>
<reference evidence="2" key="1">
    <citation type="submission" date="2020-12" db="EMBL/GenBank/DDBJ databases">
        <title>Bacterial taxonomy.</title>
        <authorList>
            <person name="Pan X."/>
        </authorList>
    </citation>
    <scope>NUCLEOTIDE SEQUENCE</scope>
    <source>
        <strain evidence="2">M0105</strain>
    </source>
</reference>